<dbReference type="PANTHER" id="PTHR24205:SF4">
    <property type="entry name" value="PROTEIN ESPINAS"/>
    <property type="match status" value="1"/>
</dbReference>
<comment type="caution">
    <text evidence="17">The sequence shown here is derived from an EMBL/GenBank/DDBJ whole genome shotgun (WGS) entry which is preliminary data.</text>
</comment>
<keyword evidence="6" id="KW-0677">Repeat</keyword>
<dbReference type="PANTHER" id="PTHR24205">
    <property type="entry name" value="FOUR AND A HALF LIM DOMAINS PROTEIN"/>
    <property type="match status" value="1"/>
</dbReference>
<dbReference type="AlphaFoldDB" id="A0A820Z075"/>
<evidence type="ECO:0000256" key="5">
    <source>
        <dbReference type="ARBA" id="ARBA00022723"/>
    </source>
</evidence>
<evidence type="ECO:0000256" key="10">
    <source>
        <dbReference type="ARBA" id="ARBA00023038"/>
    </source>
</evidence>
<feature type="domain" description="LIM zinc-binding" evidence="16">
    <location>
        <begin position="521"/>
        <end position="582"/>
    </location>
</feature>
<feature type="transmembrane region" description="Helical" evidence="15">
    <location>
        <begin position="126"/>
        <end position="151"/>
    </location>
</feature>
<dbReference type="CDD" id="cd09345">
    <property type="entry name" value="LIM2_FHL"/>
    <property type="match status" value="1"/>
</dbReference>
<evidence type="ECO:0000256" key="13">
    <source>
        <dbReference type="PROSITE-ProRule" id="PRU00125"/>
    </source>
</evidence>
<evidence type="ECO:0000256" key="1">
    <source>
        <dbReference type="ARBA" id="ARBA00004123"/>
    </source>
</evidence>
<dbReference type="GO" id="GO:0008270">
    <property type="term" value="F:zinc ion binding"/>
    <property type="evidence" value="ECO:0007669"/>
    <property type="project" value="UniProtKB-KW"/>
</dbReference>
<proteinExistence type="inferred from homology"/>
<comment type="similarity">
    <text evidence="3">Belongs to the PMP-22/EMP/MP20 family. CACNG subfamily.</text>
</comment>
<dbReference type="InterPro" id="IPR017974">
    <property type="entry name" value="Claudin_CS"/>
</dbReference>
<dbReference type="InterPro" id="IPR001781">
    <property type="entry name" value="Znf_LIM"/>
</dbReference>
<dbReference type="InterPro" id="IPR008368">
    <property type="entry name" value="VDCC_gsu"/>
</dbReference>
<dbReference type="SUPFAM" id="SSF57716">
    <property type="entry name" value="Glucocorticoid receptor-like (DNA-binding domain)"/>
    <property type="match status" value="5"/>
</dbReference>
<comment type="subcellular location">
    <subcellularLocation>
        <location evidence="2">Membrane</location>
        <topology evidence="2">Multi-pass membrane protein</topology>
    </subcellularLocation>
    <subcellularLocation>
        <location evidence="1">Nucleus</location>
    </subcellularLocation>
</comment>
<dbReference type="CDD" id="cd09343">
    <property type="entry name" value="LIM1_FHL"/>
    <property type="match status" value="1"/>
</dbReference>
<dbReference type="Pfam" id="PF00822">
    <property type="entry name" value="PMP22_Claudin"/>
    <property type="match status" value="1"/>
</dbReference>
<dbReference type="FunFam" id="2.10.110.10:FF:000030">
    <property type="entry name" value="Four and a half LIM domains protein 2"/>
    <property type="match status" value="1"/>
</dbReference>
<dbReference type="PROSITE" id="PS01346">
    <property type="entry name" value="CLAUDIN"/>
    <property type="match status" value="1"/>
</dbReference>
<evidence type="ECO:0000256" key="4">
    <source>
        <dbReference type="ARBA" id="ARBA00022692"/>
    </source>
</evidence>
<evidence type="ECO:0000256" key="6">
    <source>
        <dbReference type="ARBA" id="ARBA00022737"/>
    </source>
</evidence>
<accession>A0A820Z075</accession>
<evidence type="ECO:0000256" key="7">
    <source>
        <dbReference type="ARBA" id="ARBA00022771"/>
    </source>
</evidence>
<feature type="region of interest" description="Disordered" evidence="14">
    <location>
        <begin position="433"/>
        <end position="454"/>
    </location>
</feature>
<evidence type="ECO:0000256" key="8">
    <source>
        <dbReference type="ARBA" id="ARBA00022833"/>
    </source>
</evidence>
<dbReference type="PROSITE" id="PS50023">
    <property type="entry name" value="LIM_DOMAIN_2"/>
    <property type="match status" value="3"/>
</dbReference>
<evidence type="ECO:0000256" key="12">
    <source>
        <dbReference type="ARBA" id="ARBA00023242"/>
    </source>
</evidence>
<evidence type="ECO:0000313" key="18">
    <source>
        <dbReference type="Proteomes" id="UP000663838"/>
    </source>
</evidence>
<dbReference type="FunFam" id="2.10.110.10:FF:000070">
    <property type="entry name" value="Four and a half LIM domains 3"/>
    <property type="match status" value="1"/>
</dbReference>
<dbReference type="GO" id="GO:0003712">
    <property type="term" value="F:transcription coregulator activity"/>
    <property type="evidence" value="ECO:0007669"/>
    <property type="project" value="TreeGrafter"/>
</dbReference>
<feature type="domain" description="LIM zinc-binding" evidence="16">
    <location>
        <begin position="705"/>
        <end position="765"/>
    </location>
</feature>
<protein>
    <recommendedName>
        <fullName evidence="16">LIM zinc-binding domain-containing protein</fullName>
    </recommendedName>
</protein>
<evidence type="ECO:0000256" key="14">
    <source>
        <dbReference type="SAM" id="MobiDB-lite"/>
    </source>
</evidence>
<dbReference type="PROSITE" id="PS00478">
    <property type="entry name" value="LIM_DOMAIN_1"/>
    <property type="match status" value="3"/>
</dbReference>
<evidence type="ECO:0000259" key="16">
    <source>
        <dbReference type="PROSITE" id="PS50023"/>
    </source>
</evidence>
<gene>
    <name evidence="17" type="ORF">TOA249_LOCUS7430</name>
</gene>
<feature type="transmembrane region" description="Helical" evidence="15">
    <location>
        <begin position="94"/>
        <end position="114"/>
    </location>
</feature>
<dbReference type="FunFam" id="2.10.110.10:FF:000081">
    <property type="entry name" value="Uncharacterized protein, isoform A"/>
    <property type="match status" value="1"/>
</dbReference>
<dbReference type="Gene3D" id="1.20.140.150">
    <property type="match status" value="1"/>
</dbReference>
<dbReference type="GO" id="GO:0005634">
    <property type="term" value="C:nucleus"/>
    <property type="evidence" value="ECO:0007669"/>
    <property type="project" value="UniProtKB-SubCell"/>
</dbReference>
<keyword evidence="10 13" id="KW-0440">LIM domain</keyword>
<evidence type="ECO:0000256" key="2">
    <source>
        <dbReference type="ARBA" id="ARBA00004141"/>
    </source>
</evidence>
<name>A0A820Z075_9BILA</name>
<keyword evidence="7" id="KW-0863">Zinc-finger</keyword>
<dbReference type="GO" id="GO:0016020">
    <property type="term" value="C:membrane"/>
    <property type="evidence" value="ECO:0007669"/>
    <property type="project" value="UniProtKB-SubCell"/>
</dbReference>
<dbReference type="EMBL" id="CAJOBS010000333">
    <property type="protein sequence ID" value="CAF4554004.1"/>
    <property type="molecule type" value="Genomic_DNA"/>
</dbReference>
<feature type="transmembrane region" description="Helical" evidence="15">
    <location>
        <begin position="216"/>
        <end position="234"/>
    </location>
</feature>
<dbReference type="InterPro" id="IPR004031">
    <property type="entry name" value="PMP22/EMP/MP20/Claudin"/>
</dbReference>
<evidence type="ECO:0000256" key="11">
    <source>
        <dbReference type="ARBA" id="ARBA00023136"/>
    </source>
</evidence>
<evidence type="ECO:0000256" key="15">
    <source>
        <dbReference type="SAM" id="Phobius"/>
    </source>
</evidence>
<dbReference type="CDD" id="cd09346">
    <property type="entry name" value="LIM3_FHL"/>
    <property type="match status" value="1"/>
</dbReference>
<keyword evidence="9 15" id="KW-1133">Transmembrane helix</keyword>
<dbReference type="SMART" id="SM00132">
    <property type="entry name" value="LIM"/>
    <property type="match status" value="4"/>
</dbReference>
<feature type="transmembrane region" description="Helical" evidence="15">
    <location>
        <begin position="171"/>
        <end position="196"/>
    </location>
</feature>
<keyword evidence="11 15" id="KW-0472">Membrane</keyword>
<dbReference type="GO" id="GO:0030018">
    <property type="term" value="C:Z disc"/>
    <property type="evidence" value="ECO:0007669"/>
    <property type="project" value="TreeGrafter"/>
</dbReference>
<feature type="transmembrane region" description="Helical" evidence="15">
    <location>
        <begin position="7"/>
        <end position="26"/>
    </location>
</feature>
<dbReference type="PRINTS" id="PR01792">
    <property type="entry name" value="VDCCGAMMA"/>
</dbReference>
<keyword evidence="5 13" id="KW-0479">Metal-binding</keyword>
<feature type="domain" description="LIM zinc-binding" evidence="16">
    <location>
        <begin position="643"/>
        <end position="702"/>
    </location>
</feature>
<keyword evidence="4 15" id="KW-0812">Transmembrane</keyword>
<sequence length="787" mass="89968">MVSASVSAYTAPALMAVCLLTDYWIYGKQTRLSPNPIVKAGDTRVLNFTYHRIGLWRECIKESTDAPYNCDLVRYSKAEAKLEKGFKAVSYRSAPSMACFTAASILLIIAIFLFTRGLCKRRRKAVFFISGLLFSISGLLTMVGVTLYVSITTEESVKIDQDYPVMRCSYGYSFLCAVFSFVLQELTGVLTVYWFIYRFRALVRRQEKLRLRTRQLMGNCLSMTTALPLNLASLNTINNNNNNTKSAANCSNYQLHQNHYSNSKSERYQYGITNNSADSSTPKQHRNYERRCIPFDKSVLSSLQHVDKACYSIFPPRSPTLLYGDYCRVLIRPEDMDLLTQMVKSKSQAQLLANSRPTTPALTIANIKVLPNLDADRQITNHISKRNFSHIMAYTGINPTYRTVNSGGSKNSFPQQQDQHIYEEQTYYVNERPKSTHSVGGDDRRSAKAVYSNGDGDYSRSMNANARISNGHPSYPYSSYGTAGSEQFSCYYCERNLSGSRYILKDEHPYCIKCYEDRFANTCEECRRKIGTDSKDLSYKDRHWHEKCFFCSMCKTPLIDKPFGCKNDQLYCGECYNQQFASRCDKCNQIFKPGTKKLEYRGQQFHEHCFTCYTCSQPIGTKSFIPKDQKSYCVPCYEENFATKCTRCLKVIAQGGVTYKNQPWHRECFTCTNCKNSLAGQRFTSREDHPYCADCFARIYAKKCFSCSKPITGIGGTRYISFEDRHWHNDCFVCQRCRSSLVGRGFLTDGPDILCPDCGRREQYYPTENSAYNSGQRSIVSDYPKTN</sequence>
<evidence type="ECO:0000256" key="9">
    <source>
        <dbReference type="ARBA" id="ARBA00022989"/>
    </source>
</evidence>
<dbReference type="Gene3D" id="2.10.110.10">
    <property type="entry name" value="Cysteine Rich Protein"/>
    <property type="match status" value="5"/>
</dbReference>
<dbReference type="CDD" id="cd09432">
    <property type="entry name" value="LIM6_LIMPETin"/>
    <property type="match status" value="1"/>
</dbReference>
<organism evidence="17 18">
    <name type="scientific">Rotaria socialis</name>
    <dbReference type="NCBI Taxonomy" id="392032"/>
    <lineage>
        <taxon>Eukaryota</taxon>
        <taxon>Metazoa</taxon>
        <taxon>Spiralia</taxon>
        <taxon>Gnathifera</taxon>
        <taxon>Rotifera</taxon>
        <taxon>Eurotatoria</taxon>
        <taxon>Bdelloidea</taxon>
        <taxon>Philodinida</taxon>
        <taxon>Philodinidae</taxon>
        <taxon>Rotaria</taxon>
    </lineage>
</organism>
<keyword evidence="12" id="KW-0539">Nucleus</keyword>
<keyword evidence="8 13" id="KW-0862">Zinc</keyword>
<reference evidence="17" key="1">
    <citation type="submission" date="2021-02" db="EMBL/GenBank/DDBJ databases">
        <authorList>
            <person name="Nowell W R."/>
        </authorList>
    </citation>
    <scope>NUCLEOTIDE SEQUENCE</scope>
</reference>
<evidence type="ECO:0000313" key="17">
    <source>
        <dbReference type="EMBL" id="CAF4554004.1"/>
    </source>
</evidence>
<dbReference type="GO" id="GO:0006816">
    <property type="term" value="P:calcium ion transport"/>
    <property type="evidence" value="ECO:0007669"/>
    <property type="project" value="InterPro"/>
</dbReference>
<evidence type="ECO:0000256" key="3">
    <source>
        <dbReference type="ARBA" id="ARBA00007111"/>
    </source>
</evidence>
<dbReference type="Proteomes" id="UP000663838">
    <property type="component" value="Unassembled WGS sequence"/>
</dbReference>
<dbReference type="FunFam" id="2.10.110.10:FF:000013">
    <property type="entry name" value="Four and a half LIM domains 1"/>
    <property type="match status" value="1"/>
</dbReference>
<dbReference type="Pfam" id="PF00412">
    <property type="entry name" value="LIM"/>
    <property type="match status" value="4"/>
</dbReference>